<accession>A0A3M7KS34</accession>
<evidence type="ECO:0000256" key="3">
    <source>
        <dbReference type="ARBA" id="ARBA00012748"/>
    </source>
</evidence>
<evidence type="ECO:0000259" key="11">
    <source>
        <dbReference type="Pfam" id="PF00155"/>
    </source>
</evidence>
<gene>
    <name evidence="12" type="ORF">APUTEX25_004826</name>
</gene>
<proteinExistence type="inferred from homology"/>
<dbReference type="CDD" id="cd00609">
    <property type="entry name" value="AAT_like"/>
    <property type="match status" value="1"/>
</dbReference>
<evidence type="ECO:0000313" key="13">
    <source>
        <dbReference type="Proteomes" id="UP000279271"/>
    </source>
</evidence>
<comment type="pathway">
    <text evidence="2">Amino-acid biosynthesis; L-histidine biosynthesis; L-histidine from 5-phospho-alpha-D-ribose 1-diphosphate: step 7/9.</text>
</comment>
<dbReference type="PANTHER" id="PTHR42885">
    <property type="entry name" value="HISTIDINOL-PHOSPHATE AMINOTRANSFERASE-RELATED"/>
    <property type="match status" value="1"/>
</dbReference>
<dbReference type="InterPro" id="IPR005861">
    <property type="entry name" value="HisP_aminotrans"/>
</dbReference>
<evidence type="ECO:0000256" key="2">
    <source>
        <dbReference type="ARBA" id="ARBA00005011"/>
    </source>
</evidence>
<dbReference type="Proteomes" id="UP000279271">
    <property type="component" value="Unassembled WGS sequence"/>
</dbReference>
<sequence>PVYAQAALHLARLLLARFENVPEALSALHTATLHLRASNEETTTISCQLHDCLADCHRAQGEPELELKALRAGLEACARASPKADRPTIARWRSYFLFRALECAAAGEDEPALTQALRELQGTRADLTAVEQVLVDLCHCTVLLARRRFDAALSQAGATLPAATAAAAALPADCPSLVDLQGALEIGSRDGLYLATLGRGPAARHLLAASGQNGPPAVRHLAAFQTSVHCLEAGDLEGAEARPPAAQMLAQGLLALAKGDAVGAKLVLSRCLKLAHRRVGNTQLVAQVLNVLGPLLASQGDREGADQMLTSSATLSRALGDAPSLLAALRAACEAGIGTDAEQGAAYLAKKEGQLAERVGDVVGSGAHAELVQAAETRLAHPPPARPSVKDARVFIRPHLRNLAPYKPIVPLDVISARLGFAEKDIVKLDANENPYGPPPEVTAALASLEYPNIYPDPESRALCEGLSRWHGIPVEHLMVGAGADELLDFIMRCVLEPGEYIVDCPPTFTMYAYDAAVNAARVCTVPRLDGFRLDIKGIKKAVEEVRPKILFLTSPNNPDGSIVSDEDILELLELPVLVVFDEAYIEFSDEPSKMGWVQQYENLIVLRTFSKCAALAGMRLGYGAFPLSLIEVLWRAKQPYNVTVATQVAGLAAMRNIPYIERVRDLLVVERERLSAALLEQVPYLRPFPSHANFLLCRVTDGRDAAALRERLAREYGVMIRHYSTPDLQDCVRISVGKPEHTDKLIAALVALQ</sequence>
<keyword evidence="7" id="KW-0663">Pyridoxal phosphate</keyword>
<dbReference type="InterPro" id="IPR011990">
    <property type="entry name" value="TPR-like_helical_dom_sf"/>
</dbReference>
<dbReference type="Pfam" id="PF00155">
    <property type="entry name" value="Aminotran_1_2"/>
    <property type="match status" value="1"/>
</dbReference>
<dbReference type="AlphaFoldDB" id="A0A3M7KS34"/>
<evidence type="ECO:0000256" key="7">
    <source>
        <dbReference type="ARBA" id="ARBA00022898"/>
    </source>
</evidence>
<name>A0A3M7KS34_AUXPR</name>
<dbReference type="HAMAP" id="MF_01023">
    <property type="entry name" value="HisC_aminotrans_2"/>
    <property type="match status" value="1"/>
</dbReference>
<protein>
    <recommendedName>
        <fullName evidence="3">histidinol-phosphate transaminase</fullName>
        <ecNumber evidence="3">2.6.1.9</ecNumber>
    </recommendedName>
    <alternativeName>
        <fullName evidence="9">Imidazole acetol-phosphate transaminase</fullName>
    </alternativeName>
</protein>
<keyword evidence="4" id="KW-0032">Aminotransferase</keyword>
<feature type="domain" description="Aminotransferase class I/classII large" evidence="11">
    <location>
        <begin position="424"/>
        <end position="750"/>
    </location>
</feature>
<dbReference type="PANTHER" id="PTHR42885:SF2">
    <property type="entry name" value="HISTIDINOL-PHOSPHATE AMINOTRANSFERASE"/>
    <property type="match status" value="1"/>
</dbReference>
<feature type="non-terminal residue" evidence="12">
    <location>
        <position position="1"/>
    </location>
</feature>
<keyword evidence="6" id="KW-0808">Transferase</keyword>
<dbReference type="Gene3D" id="3.40.640.10">
    <property type="entry name" value="Type I PLP-dependent aspartate aminotransferase-like (Major domain)"/>
    <property type="match status" value="1"/>
</dbReference>
<dbReference type="InterPro" id="IPR015424">
    <property type="entry name" value="PyrdxlP-dep_Trfase"/>
</dbReference>
<dbReference type="InterPro" id="IPR015422">
    <property type="entry name" value="PyrdxlP-dep_Trfase_small"/>
</dbReference>
<dbReference type="Gene3D" id="1.25.40.10">
    <property type="entry name" value="Tetratricopeptide repeat domain"/>
    <property type="match status" value="1"/>
</dbReference>
<dbReference type="Gene3D" id="3.90.1150.10">
    <property type="entry name" value="Aspartate Aminotransferase, domain 1"/>
    <property type="match status" value="1"/>
</dbReference>
<dbReference type="GO" id="GO:0030170">
    <property type="term" value="F:pyridoxal phosphate binding"/>
    <property type="evidence" value="ECO:0007669"/>
    <property type="project" value="InterPro"/>
</dbReference>
<evidence type="ECO:0000256" key="10">
    <source>
        <dbReference type="ARBA" id="ARBA00047481"/>
    </source>
</evidence>
<evidence type="ECO:0000256" key="5">
    <source>
        <dbReference type="ARBA" id="ARBA00022605"/>
    </source>
</evidence>
<evidence type="ECO:0000256" key="6">
    <source>
        <dbReference type="ARBA" id="ARBA00022679"/>
    </source>
</evidence>
<organism evidence="12 13">
    <name type="scientific">Auxenochlorella protothecoides</name>
    <name type="common">Green microalga</name>
    <name type="synonym">Chlorella protothecoides</name>
    <dbReference type="NCBI Taxonomy" id="3075"/>
    <lineage>
        <taxon>Eukaryota</taxon>
        <taxon>Viridiplantae</taxon>
        <taxon>Chlorophyta</taxon>
        <taxon>core chlorophytes</taxon>
        <taxon>Trebouxiophyceae</taxon>
        <taxon>Chlorellales</taxon>
        <taxon>Chlorellaceae</taxon>
        <taxon>Auxenochlorella</taxon>
    </lineage>
</organism>
<comment type="catalytic activity">
    <reaction evidence="10">
        <text>L-histidinol phosphate + 2-oxoglutarate = 3-(imidazol-4-yl)-2-oxopropyl phosphate + L-glutamate</text>
        <dbReference type="Rhea" id="RHEA:23744"/>
        <dbReference type="ChEBI" id="CHEBI:16810"/>
        <dbReference type="ChEBI" id="CHEBI:29985"/>
        <dbReference type="ChEBI" id="CHEBI:57766"/>
        <dbReference type="ChEBI" id="CHEBI:57980"/>
        <dbReference type="EC" id="2.6.1.9"/>
    </reaction>
</comment>
<dbReference type="InterPro" id="IPR004839">
    <property type="entry name" value="Aminotransferase_I/II_large"/>
</dbReference>
<evidence type="ECO:0000256" key="4">
    <source>
        <dbReference type="ARBA" id="ARBA00022576"/>
    </source>
</evidence>
<evidence type="ECO:0000313" key="12">
    <source>
        <dbReference type="EMBL" id="RMZ53338.1"/>
    </source>
</evidence>
<keyword evidence="8" id="KW-0368">Histidine biosynthesis</keyword>
<dbReference type="NCBIfam" id="TIGR01141">
    <property type="entry name" value="hisC"/>
    <property type="match status" value="1"/>
</dbReference>
<evidence type="ECO:0000256" key="8">
    <source>
        <dbReference type="ARBA" id="ARBA00023102"/>
    </source>
</evidence>
<dbReference type="SUPFAM" id="SSF53383">
    <property type="entry name" value="PLP-dependent transferases"/>
    <property type="match status" value="1"/>
</dbReference>
<comment type="cofactor">
    <cofactor evidence="1">
        <name>pyridoxal 5'-phosphate</name>
        <dbReference type="ChEBI" id="CHEBI:597326"/>
    </cofactor>
</comment>
<comment type="caution">
    <text evidence="12">The sequence shown here is derived from an EMBL/GenBank/DDBJ whole genome shotgun (WGS) entry which is preliminary data.</text>
</comment>
<dbReference type="GO" id="GO:0004400">
    <property type="term" value="F:histidinol-phosphate transaminase activity"/>
    <property type="evidence" value="ECO:0007669"/>
    <property type="project" value="UniProtKB-EC"/>
</dbReference>
<evidence type="ECO:0000256" key="1">
    <source>
        <dbReference type="ARBA" id="ARBA00001933"/>
    </source>
</evidence>
<dbReference type="EMBL" id="QOKY01000198">
    <property type="protein sequence ID" value="RMZ53338.1"/>
    <property type="molecule type" value="Genomic_DNA"/>
</dbReference>
<dbReference type="InterPro" id="IPR015421">
    <property type="entry name" value="PyrdxlP-dep_Trfase_major"/>
</dbReference>
<reference evidence="13" key="1">
    <citation type="journal article" date="2018" name="Algal Res.">
        <title>Characterization of plant carbon substrate utilization by Auxenochlorella protothecoides.</title>
        <authorList>
            <person name="Vogler B.W."/>
            <person name="Starkenburg S.R."/>
            <person name="Sudasinghe N."/>
            <person name="Schambach J.Y."/>
            <person name="Rollin J.A."/>
            <person name="Pattathil S."/>
            <person name="Barry A.N."/>
        </authorList>
    </citation>
    <scope>NUCLEOTIDE SEQUENCE [LARGE SCALE GENOMIC DNA]</scope>
    <source>
        <strain evidence="13">UTEX 25</strain>
    </source>
</reference>
<dbReference type="GO" id="GO:0000105">
    <property type="term" value="P:L-histidine biosynthetic process"/>
    <property type="evidence" value="ECO:0007669"/>
    <property type="project" value="UniProtKB-KW"/>
</dbReference>
<keyword evidence="5" id="KW-0028">Amino-acid biosynthesis</keyword>
<dbReference type="EC" id="2.6.1.9" evidence="3"/>
<evidence type="ECO:0000256" key="9">
    <source>
        <dbReference type="ARBA" id="ARBA00030262"/>
    </source>
</evidence>